<proteinExistence type="predicted"/>
<evidence type="ECO:0000313" key="6">
    <source>
        <dbReference type="EMBL" id="NOT35182.1"/>
    </source>
</evidence>
<keyword evidence="1" id="KW-0328">Glycosyltransferase</keyword>
<reference evidence="6 7" key="1">
    <citation type="submission" date="2020-04" db="EMBL/GenBank/DDBJ databases">
        <title>Metagenomic profiling of ammonia- and methane-oxidizing microorganisms in a Dutch drinking water treatment plant.</title>
        <authorList>
            <person name="Poghosyan L."/>
            <person name="Leucker S."/>
        </authorList>
    </citation>
    <scope>NUCLEOTIDE SEQUENCE [LARGE SCALE GENOMIC DNA]</scope>
    <source>
        <strain evidence="6">S-RSF-IL-03</strain>
    </source>
</reference>
<dbReference type="AlphaFoldDB" id="A0A849SIJ0"/>
<dbReference type="PANTHER" id="PTHR12526">
    <property type="entry name" value="GLYCOSYLTRANSFERASE"/>
    <property type="match status" value="1"/>
</dbReference>
<feature type="domain" description="Glycosyltransferase subfamily 4-like N-terminal" evidence="5">
    <location>
        <begin position="20"/>
        <end position="217"/>
    </location>
</feature>
<keyword evidence="2 6" id="KW-0808">Transferase</keyword>
<feature type="region of interest" description="Disordered" evidence="3">
    <location>
        <begin position="236"/>
        <end position="256"/>
    </location>
</feature>
<organism evidence="6 7">
    <name type="scientific">Eiseniibacteriota bacterium</name>
    <dbReference type="NCBI Taxonomy" id="2212470"/>
    <lineage>
        <taxon>Bacteria</taxon>
        <taxon>Candidatus Eiseniibacteriota</taxon>
    </lineage>
</organism>
<evidence type="ECO:0000259" key="4">
    <source>
        <dbReference type="Pfam" id="PF00534"/>
    </source>
</evidence>
<accession>A0A849SIJ0</accession>
<dbReference type="Pfam" id="PF13579">
    <property type="entry name" value="Glyco_trans_4_4"/>
    <property type="match status" value="1"/>
</dbReference>
<evidence type="ECO:0000256" key="3">
    <source>
        <dbReference type="SAM" id="MobiDB-lite"/>
    </source>
</evidence>
<dbReference type="EMBL" id="JABFRW010000178">
    <property type="protein sequence ID" value="NOT35182.1"/>
    <property type="molecule type" value="Genomic_DNA"/>
</dbReference>
<dbReference type="InterPro" id="IPR028098">
    <property type="entry name" value="Glyco_trans_4-like_N"/>
</dbReference>
<sequence length="450" mass="48671">MSGERRRVMILAYFYPPLAGGGVHRVLSFTRHLPAHGWDCTVVCAGPDDSWIRDPSLLDRVPAGTEVLRVGGGSGLALLQRLRGARTSATRSSTTIGWLRRAVDWFAFPDSYAGWAARARAVAARRLARGDISVLLSSSPPDSSHLAARSLARRFGLPWVADFRDPWVGLHFRTPPTPWHRARHRAAERAVVAEAAVVLAASHTHERELQALRGRDGRPLARSVVWLPNGYEPANAAASADAESPPRSRDGGAPTASTESRFLLVFTGTLALMDSTFTALEALARFVRARPAARSQLQMVLAGPYESSYAQRVAALGLADLVRLTGSLAHDQARALQRKADVLLLWKPLGVGYRTMVPGKLYEYLDAGRPILALLPSDDEAARMVLDAGGTVVPPGDAAAVERALEAAFGSWLQGGRVPERRPAWLTGHARERLAAELAGTLETIVKGRR</sequence>
<evidence type="ECO:0000313" key="7">
    <source>
        <dbReference type="Proteomes" id="UP000580839"/>
    </source>
</evidence>
<name>A0A849SIJ0_UNCEI</name>
<feature type="domain" description="Glycosyl transferase family 1" evidence="4">
    <location>
        <begin position="258"/>
        <end position="407"/>
    </location>
</feature>
<evidence type="ECO:0000256" key="2">
    <source>
        <dbReference type="ARBA" id="ARBA00022679"/>
    </source>
</evidence>
<dbReference type="Proteomes" id="UP000580839">
    <property type="component" value="Unassembled WGS sequence"/>
</dbReference>
<dbReference type="PANTHER" id="PTHR12526:SF510">
    <property type="entry name" value="D-INOSITOL 3-PHOSPHATE GLYCOSYLTRANSFERASE"/>
    <property type="match status" value="1"/>
</dbReference>
<dbReference type="InterPro" id="IPR001296">
    <property type="entry name" value="Glyco_trans_1"/>
</dbReference>
<dbReference type="Pfam" id="PF00534">
    <property type="entry name" value="Glycos_transf_1"/>
    <property type="match status" value="1"/>
</dbReference>
<evidence type="ECO:0000256" key="1">
    <source>
        <dbReference type="ARBA" id="ARBA00022676"/>
    </source>
</evidence>
<comment type="caution">
    <text evidence="6">The sequence shown here is derived from an EMBL/GenBank/DDBJ whole genome shotgun (WGS) entry which is preliminary data.</text>
</comment>
<gene>
    <name evidence="6" type="ORF">HOP12_13630</name>
</gene>
<dbReference type="Gene3D" id="3.40.50.2000">
    <property type="entry name" value="Glycogen Phosphorylase B"/>
    <property type="match status" value="2"/>
</dbReference>
<dbReference type="SUPFAM" id="SSF53756">
    <property type="entry name" value="UDP-Glycosyltransferase/glycogen phosphorylase"/>
    <property type="match status" value="1"/>
</dbReference>
<protein>
    <submittedName>
        <fullName evidence="6">Glycosyltransferase</fullName>
    </submittedName>
</protein>
<evidence type="ECO:0000259" key="5">
    <source>
        <dbReference type="Pfam" id="PF13579"/>
    </source>
</evidence>
<dbReference type="GO" id="GO:0016757">
    <property type="term" value="F:glycosyltransferase activity"/>
    <property type="evidence" value="ECO:0007669"/>
    <property type="project" value="UniProtKB-KW"/>
</dbReference>